<dbReference type="Pfam" id="PF05448">
    <property type="entry name" value="AXE1"/>
    <property type="match status" value="1"/>
</dbReference>
<evidence type="ECO:0000313" key="4">
    <source>
        <dbReference type="EMBL" id="RAV22457.1"/>
    </source>
</evidence>
<feature type="active site" description="Charge relay system" evidence="1">
    <location>
        <position position="273"/>
    </location>
</feature>
<dbReference type="GO" id="GO:0005976">
    <property type="term" value="P:polysaccharide metabolic process"/>
    <property type="evidence" value="ECO:0007669"/>
    <property type="project" value="TreeGrafter"/>
</dbReference>
<dbReference type="OrthoDB" id="9770528at2"/>
<gene>
    <name evidence="4" type="ORF">DQG23_05830</name>
</gene>
<evidence type="ECO:0000256" key="1">
    <source>
        <dbReference type="PIRSR" id="PIRSR639069-1"/>
    </source>
</evidence>
<name>A0A329MXI6_9BACL</name>
<reference evidence="4 5" key="1">
    <citation type="journal article" date="2009" name="Int. J. Syst. Evol. Microbiol.">
        <title>Paenibacillus contaminans sp. nov., isolated from a contaminated laboratory plate.</title>
        <authorList>
            <person name="Chou J.H."/>
            <person name="Lee J.H."/>
            <person name="Lin M.C."/>
            <person name="Chang P.S."/>
            <person name="Arun A.B."/>
            <person name="Young C.C."/>
            <person name="Chen W.M."/>
        </authorList>
    </citation>
    <scope>NUCLEOTIDE SEQUENCE [LARGE SCALE GENOMIC DNA]</scope>
    <source>
        <strain evidence="4 5">CKOBP-6</strain>
    </source>
</reference>
<sequence length="319" mass="35646">MPLIDMPLESLKKYEGTNPRPDDFDSYWERALAEMKATDGQLELVKSEFQVPFAECFDLYFTGVRGARIHAKYVRPKHVAEPHPAIVQFHGYSVNAGDWSDKLIYALLGFSVVAMDCRGQGGLSEDTGGVKGTTQKGHIIRGLDDHPDNLLFRHIFLDTAQLAGIVMNLPEVDPDRVGAMGVSQGGGLTLACAALEPRIKRLALMVPFLSDYQRVYEMDLAKDAYEELKLFFRHHDPQHAREKEIFTKLGYIDVQHLAGRIRGETMMGVGLMDTVCPPSTQFAPFNKITAPKTLELYPDYGHEILPGFGDKTVQFMLGL</sequence>
<accession>A0A329MXI6</accession>
<dbReference type="GO" id="GO:0052689">
    <property type="term" value="F:carboxylic ester hydrolase activity"/>
    <property type="evidence" value="ECO:0007669"/>
    <property type="project" value="TreeGrafter"/>
</dbReference>
<comment type="caution">
    <text evidence="4">The sequence shown here is derived from an EMBL/GenBank/DDBJ whole genome shotgun (WGS) entry which is preliminary data.</text>
</comment>
<dbReference type="AlphaFoldDB" id="A0A329MXI6"/>
<feature type="binding site" evidence="2">
    <location>
        <position position="92"/>
    </location>
    <ligand>
        <name>substrate</name>
    </ligand>
</feature>
<feature type="active site" description="Charge relay system" evidence="1">
    <location>
        <position position="302"/>
    </location>
</feature>
<feature type="domain" description="Acetyl xylan esterase" evidence="3">
    <location>
        <begin position="1"/>
        <end position="316"/>
    </location>
</feature>
<dbReference type="Gene3D" id="3.40.50.1820">
    <property type="entry name" value="alpha/beta hydrolase"/>
    <property type="match status" value="1"/>
</dbReference>
<feature type="active site" description="Nucleophile" evidence="1">
    <location>
        <position position="183"/>
    </location>
</feature>
<dbReference type="InterPro" id="IPR008391">
    <property type="entry name" value="AXE1_dom"/>
</dbReference>
<dbReference type="EMBL" id="QMFB01000002">
    <property type="protein sequence ID" value="RAV22457.1"/>
    <property type="molecule type" value="Genomic_DNA"/>
</dbReference>
<proteinExistence type="predicted"/>
<dbReference type="Proteomes" id="UP000250369">
    <property type="component" value="Unassembled WGS sequence"/>
</dbReference>
<dbReference type="InterPro" id="IPR029058">
    <property type="entry name" value="AB_hydrolase_fold"/>
</dbReference>
<dbReference type="RefSeq" id="WP_113029863.1">
    <property type="nucleotide sequence ID" value="NZ_QMFB01000002.1"/>
</dbReference>
<dbReference type="PANTHER" id="PTHR40111">
    <property type="entry name" value="CEPHALOSPORIN-C DEACETYLASE"/>
    <property type="match status" value="1"/>
</dbReference>
<protein>
    <submittedName>
        <fullName evidence="4">Acetylxylan esterase</fullName>
    </submittedName>
</protein>
<evidence type="ECO:0000256" key="2">
    <source>
        <dbReference type="PIRSR" id="PIRSR639069-2"/>
    </source>
</evidence>
<dbReference type="InterPro" id="IPR039069">
    <property type="entry name" value="CE7"/>
</dbReference>
<evidence type="ECO:0000259" key="3">
    <source>
        <dbReference type="Pfam" id="PF05448"/>
    </source>
</evidence>
<dbReference type="SUPFAM" id="SSF53474">
    <property type="entry name" value="alpha/beta-Hydrolases"/>
    <property type="match status" value="1"/>
</dbReference>
<organism evidence="4 5">
    <name type="scientific">Paenibacillus contaminans</name>
    <dbReference type="NCBI Taxonomy" id="450362"/>
    <lineage>
        <taxon>Bacteria</taxon>
        <taxon>Bacillati</taxon>
        <taxon>Bacillota</taxon>
        <taxon>Bacilli</taxon>
        <taxon>Bacillales</taxon>
        <taxon>Paenibacillaceae</taxon>
        <taxon>Paenibacillus</taxon>
    </lineage>
</organism>
<keyword evidence="5" id="KW-1185">Reference proteome</keyword>
<dbReference type="PANTHER" id="PTHR40111:SF1">
    <property type="entry name" value="CEPHALOSPORIN-C DEACETYLASE"/>
    <property type="match status" value="1"/>
</dbReference>
<evidence type="ECO:0000313" key="5">
    <source>
        <dbReference type="Proteomes" id="UP000250369"/>
    </source>
</evidence>